<proteinExistence type="predicted"/>
<evidence type="ECO:0000313" key="3">
    <source>
        <dbReference type="EMBL" id="MDR0181946.1"/>
    </source>
</evidence>
<reference evidence="3 4" key="1">
    <citation type="submission" date="2023-04" db="EMBL/GenBank/DDBJ databases">
        <title>Lysobacter sp. strain UC isolated from soil sample.</title>
        <authorList>
            <person name="Choksket S."/>
            <person name="Harshvardhan F."/>
            <person name="Rana R."/>
            <person name="Patil P.B."/>
            <person name="Korpole S."/>
        </authorList>
    </citation>
    <scope>NUCLEOTIDE SEQUENCE [LARGE SCALE GENOMIC DNA]</scope>
    <source>
        <strain evidence="3 4">UC</strain>
    </source>
</reference>
<dbReference type="PANTHER" id="PTHR42923:SF17">
    <property type="entry name" value="AMINE OXIDASE DOMAIN-CONTAINING PROTEIN"/>
    <property type="match status" value="1"/>
</dbReference>
<dbReference type="Gene3D" id="1.10.405.20">
    <property type="match status" value="1"/>
</dbReference>
<dbReference type="InterPro" id="IPR050464">
    <property type="entry name" value="Zeta_carotene_desat/Oxidored"/>
</dbReference>
<keyword evidence="4" id="KW-1185">Reference proteome</keyword>
<dbReference type="Gene3D" id="3.50.50.60">
    <property type="entry name" value="FAD/NAD(P)-binding domain"/>
    <property type="match status" value="1"/>
</dbReference>
<evidence type="ECO:0000313" key="4">
    <source>
        <dbReference type="Proteomes" id="UP001233535"/>
    </source>
</evidence>
<accession>A0ABU1C9V1</accession>
<dbReference type="InterPro" id="IPR036188">
    <property type="entry name" value="FAD/NAD-bd_sf"/>
</dbReference>
<comment type="caution">
    <text evidence="3">The sequence shown here is derived from an EMBL/GenBank/DDBJ whole genome shotgun (WGS) entry which is preliminary data.</text>
</comment>
<organism evidence="3 4">
    <name type="scientific">Lysobacter arvi</name>
    <dbReference type="NCBI Taxonomy" id="3038776"/>
    <lineage>
        <taxon>Bacteria</taxon>
        <taxon>Pseudomonadati</taxon>
        <taxon>Pseudomonadota</taxon>
        <taxon>Gammaproteobacteria</taxon>
        <taxon>Lysobacterales</taxon>
        <taxon>Lysobacteraceae</taxon>
        <taxon>Lysobacter</taxon>
    </lineage>
</organism>
<dbReference type="Pfam" id="PF01593">
    <property type="entry name" value="Amino_oxidase"/>
    <property type="match status" value="1"/>
</dbReference>
<dbReference type="InterPro" id="IPR002937">
    <property type="entry name" value="Amino_oxidase"/>
</dbReference>
<dbReference type="PANTHER" id="PTHR42923">
    <property type="entry name" value="PROTOPORPHYRINOGEN OXIDASE"/>
    <property type="match status" value="1"/>
</dbReference>
<feature type="region of interest" description="Disordered" evidence="1">
    <location>
        <begin position="417"/>
        <end position="436"/>
    </location>
</feature>
<sequence>MRIAIIGSGISGLGAAWLLSRAHEVVLFEANDYLGGHTHTHEVEVDGRPLAVDTGFIVHNPVHYPLLTRLFRELGVPTQDTTMSFSVHNERTGLEYNATSLDALFCQRRNLLSPRFLRMLADLVRFYRIAPRLLDGNGPGPTLGDYLHANGFGDAFRDDHLVPMASALWSAPAGQILQFPARHLVQFMANHQMLQLTGRSQWKVVRGGSWRYVEALRQRWSASVRLATQVHAVRRLEHGVAIATAHGEEPFDHVVMACHSDQALSLLADADEREREVLGAIAYQANDVVLHTDARLLPRNRKAWAAWNAHVDADADNACTVSYCMNLLQGLPVRTPVIVTLNRGDAVDPRRILKRVRYHHPVFTSAAVAAQARRHEIQGRRGTWFAGAYWGWGFHEDGLRSAVDVARGLGVEWPEAAPEPCADDATAPGSLAWGRA</sequence>
<dbReference type="RefSeq" id="WP_309261109.1">
    <property type="nucleotide sequence ID" value="NZ_JARUHG010000001.1"/>
</dbReference>
<feature type="domain" description="Amine oxidase" evidence="2">
    <location>
        <begin position="10"/>
        <end position="299"/>
    </location>
</feature>
<feature type="compositionally biased region" description="Low complexity" evidence="1">
    <location>
        <begin position="417"/>
        <end position="428"/>
    </location>
</feature>
<dbReference type="Gene3D" id="3.30.70.1990">
    <property type="match status" value="1"/>
</dbReference>
<dbReference type="SUPFAM" id="SSF51905">
    <property type="entry name" value="FAD/NAD(P)-binding domain"/>
    <property type="match status" value="1"/>
</dbReference>
<evidence type="ECO:0000256" key="1">
    <source>
        <dbReference type="SAM" id="MobiDB-lite"/>
    </source>
</evidence>
<dbReference type="Proteomes" id="UP001233535">
    <property type="component" value="Unassembled WGS sequence"/>
</dbReference>
<evidence type="ECO:0000259" key="2">
    <source>
        <dbReference type="Pfam" id="PF01593"/>
    </source>
</evidence>
<protein>
    <submittedName>
        <fullName evidence="3">FAD-dependent oxidoreductase</fullName>
    </submittedName>
</protein>
<gene>
    <name evidence="3" type="ORF">P8609_03040</name>
</gene>
<dbReference type="EMBL" id="JARUHG010000001">
    <property type="protein sequence ID" value="MDR0181946.1"/>
    <property type="molecule type" value="Genomic_DNA"/>
</dbReference>
<name>A0ABU1C9V1_9GAMM</name>